<keyword evidence="2" id="KW-0732">Signal</keyword>
<dbReference type="Proteomes" id="UP000326924">
    <property type="component" value="Unassembled WGS sequence"/>
</dbReference>
<gene>
    <name evidence="3" type="ORF">FN846DRAFT_929122</name>
</gene>
<feature type="transmembrane region" description="Helical" evidence="1">
    <location>
        <begin position="194"/>
        <end position="214"/>
    </location>
</feature>
<keyword evidence="4" id="KW-1185">Reference proteome</keyword>
<proteinExistence type="predicted"/>
<dbReference type="AlphaFoldDB" id="A0A5J5F9E0"/>
<evidence type="ECO:0000313" key="4">
    <source>
        <dbReference type="Proteomes" id="UP000326924"/>
    </source>
</evidence>
<dbReference type="EMBL" id="VXIS01000013">
    <property type="protein sequence ID" value="KAA8913659.1"/>
    <property type="molecule type" value="Genomic_DNA"/>
</dbReference>
<feature type="transmembrane region" description="Helical" evidence="1">
    <location>
        <begin position="159"/>
        <end position="182"/>
    </location>
</feature>
<dbReference type="OrthoDB" id="2396694at2759"/>
<feature type="transmembrane region" description="Helical" evidence="1">
    <location>
        <begin position="96"/>
        <end position="115"/>
    </location>
</feature>
<evidence type="ECO:0000256" key="2">
    <source>
        <dbReference type="SAM" id="SignalP"/>
    </source>
</evidence>
<keyword evidence="1" id="KW-0472">Membrane</keyword>
<keyword evidence="1" id="KW-1133">Transmembrane helix</keyword>
<sequence>MFPRRKSLIIATVLVFSFLSVARAAPLDVDTVKAWAKGALPKKGTSLHDEIHCYALPYGVIGLVSHLLTYYTILCLRFQVSPLAPWKPLKHPTFDMFLAGAGLFFCVGITILTMIRCQQRWQFLVIAIWKAVLSLTLGGMNMHVSINVKSQKDREDLKILGWLFIYGMGLLTGFAGLLSLVFEAWDDHVIRLSSEIFGGIAGGVLALTFLYYCVSGGDSDAVRRSFTVIFVTFGTLPALYSDWVLAGLADNLIGVPSSDNALLYFGYFASKRIPFFSL</sequence>
<evidence type="ECO:0008006" key="5">
    <source>
        <dbReference type="Google" id="ProtNLM"/>
    </source>
</evidence>
<feature type="transmembrane region" description="Helical" evidence="1">
    <location>
        <begin position="226"/>
        <end position="249"/>
    </location>
</feature>
<feature type="chain" id="PRO_5023932214" description="Frag1/DRAM/Sfk1 family-domain-containing protein" evidence="2">
    <location>
        <begin position="25"/>
        <end position="278"/>
    </location>
</feature>
<keyword evidence="1" id="KW-0812">Transmembrane</keyword>
<accession>A0A5J5F9E0</accession>
<dbReference type="InParanoid" id="A0A5J5F9E0"/>
<evidence type="ECO:0000256" key="1">
    <source>
        <dbReference type="SAM" id="Phobius"/>
    </source>
</evidence>
<feature type="signal peptide" evidence="2">
    <location>
        <begin position="1"/>
        <end position="24"/>
    </location>
</feature>
<reference evidence="3 4" key="1">
    <citation type="submission" date="2019-09" db="EMBL/GenBank/DDBJ databases">
        <title>Draft genome of the ectomycorrhizal ascomycete Sphaerosporella brunnea.</title>
        <authorList>
            <consortium name="DOE Joint Genome Institute"/>
            <person name="Benucci G.M."/>
            <person name="Marozzi G."/>
            <person name="Antonielli L."/>
            <person name="Sanchez S."/>
            <person name="Marco P."/>
            <person name="Wang X."/>
            <person name="Falini L.B."/>
            <person name="Barry K."/>
            <person name="Haridas S."/>
            <person name="Lipzen A."/>
            <person name="Labutti K."/>
            <person name="Grigoriev I.V."/>
            <person name="Murat C."/>
            <person name="Martin F."/>
            <person name="Albertini E."/>
            <person name="Donnini D."/>
            <person name="Bonito G."/>
        </authorList>
    </citation>
    <scope>NUCLEOTIDE SEQUENCE [LARGE SCALE GENOMIC DNA]</scope>
    <source>
        <strain evidence="3 4">Sb_GMNB300</strain>
    </source>
</reference>
<name>A0A5J5F9E0_9PEZI</name>
<feature type="transmembrane region" description="Helical" evidence="1">
    <location>
        <begin position="55"/>
        <end position="76"/>
    </location>
</feature>
<feature type="transmembrane region" description="Helical" evidence="1">
    <location>
        <begin position="121"/>
        <end position="138"/>
    </location>
</feature>
<evidence type="ECO:0000313" key="3">
    <source>
        <dbReference type="EMBL" id="KAA8913659.1"/>
    </source>
</evidence>
<protein>
    <recommendedName>
        <fullName evidence="5">Frag1/DRAM/Sfk1 family-domain-containing protein</fullName>
    </recommendedName>
</protein>
<organism evidence="3 4">
    <name type="scientific">Sphaerosporella brunnea</name>
    <dbReference type="NCBI Taxonomy" id="1250544"/>
    <lineage>
        <taxon>Eukaryota</taxon>
        <taxon>Fungi</taxon>
        <taxon>Dikarya</taxon>
        <taxon>Ascomycota</taxon>
        <taxon>Pezizomycotina</taxon>
        <taxon>Pezizomycetes</taxon>
        <taxon>Pezizales</taxon>
        <taxon>Pyronemataceae</taxon>
        <taxon>Sphaerosporella</taxon>
    </lineage>
</organism>
<comment type="caution">
    <text evidence="3">The sequence shown here is derived from an EMBL/GenBank/DDBJ whole genome shotgun (WGS) entry which is preliminary data.</text>
</comment>